<dbReference type="EMBL" id="AM114193">
    <property type="protein sequence ID" value="CAJ38119.1"/>
    <property type="molecule type" value="Genomic_DNA"/>
</dbReference>
<proteinExistence type="predicted"/>
<reference evidence="1 2" key="1">
    <citation type="journal article" date="2006" name="Science">
        <title>Genome of rice cluster I archaea -- the key methane producers in the rice rhizosphere.</title>
        <authorList>
            <person name="Erkel C."/>
            <person name="Kube M."/>
            <person name="Reinhardt R."/>
            <person name="Liesack W."/>
        </authorList>
    </citation>
    <scope>NUCLEOTIDE SEQUENCE [LARGE SCALE GENOMIC DNA]</scope>
    <source>
        <strain evidence="2">DSM 22066 / NBRC 105507 / MRE50</strain>
    </source>
</reference>
<evidence type="ECO:0000313" key="2">
    <source>
        <dbReference type="Proteomes" id="UP000000663"/>
    </source>
</evidence>
<organism evidence="1 2">
    <name type="scientific">Methanocella arvoryzae (strain DSM 22066 / NBRC 105507 / MRE50)</name>
    <dbReference type="NCBI Taxonomy" id="351160"/>
    <lineage>
        <taxon>Archaea</taxon>
        <taxon>Methanobacteriati</taxon>
        <taxon>Methanobacteriota</taxon>
        <taxon>Stenosarchaea group</taxon>
        <taxon>Methanomicrobia</taxon>
        <taxon>Methanocellales</taxon>
        <taxon>Methanocellaceae</taxon>
        <taxon>Methanocella</taxon>
    </lineage>
</organism>
<name>Q0W0H4_METAR</name>
<accession>Q0W0H4</accession>
<keyword evidence="2" id="KW-1185">Reference proteome</keyword>
<dbReference type="STRING" id="351160.RRC414"/>
<dbReference type="Proteomes" id="UP000000663">
    <property type="component" value="Chromosome"/>
</dbReference>
<dbReference type="KEGG" id="rci:RRC414"/>
<dbReference type="eggNOG" id="arCOG04993">
    <property type="taxonomic scope" value="Archaea"/>
</dbReference>
<sequence length="167" mass="19012">MNKPGVCAISTDIIEKTDTTLYIIERHDKSARITCTTGKITISMKQGIDKDVLALILISLSEVDSTVVYEFETMCPYDDINSYRQDDYIVISYSKADDAYKTIFNVPFSRRKALRRLALGLIEQLREADFDMPILWDGNPSKINQLYEVLGDSSSWRLQVIEANKEG</sequence>
<dbReference type="AlphaFoldDB" id="Q0W0H4"/>
<gene>
    <name evidence="1" type="ORF">RRC414</name>
</gene>
<evidence type="ECO:0000313" key="1">
    <source>
        <dbReference type="EMBL" id="CAJ38119.1"/>
    </source>
</evidence>
<protein>
    <submittedName>
        <fullName evidence="1">Uncharacterized protein</fullName>
    </submittedName>
</protein>